<feature type="domain" description="PGG" evidence="10">
    <location>
        <begin position="172"/>
        <end position="261"/>
    </location>
</feature>
<protein>
    <recommendedName>
        <fullName evidence="10">PGG domain-containing protein</fullName>
    </recommendedName>
</protein>
<name>A0A4S4F441_CAMSN</name>
<evidence type="ECO:0000256" key="4">
    <source>
        <dbReference type="ARBA" id="ARBA00022989"/>
    </source>
</evidence>
<comment type="caution">
    <text evidence="11">The sequence shown here is derived from an EMBL/GenBank/DDBJ whole genome shotgun (WGS) entry which is preliminary data.</text>
</comment>
<keyword evidence="5 7" id="KW-0040">ANK repeat</keyword>
<feature type="chain" id="PRO_5020265511" description="PGG domain-containing protein" evidence="9">
    <location>
        <begin position="23"/>
        <end position="544"/>
    </location>
</feature>
<feature type="signal peptide" evidence="9">
    <location>
        <begin position="1"/>
        <end position="22"/>
    </location>
</feature>
<keyword evidence="4 8" id="KW-1133">Transmembrane helix</keyword>
<evidence type="ECO:0000256" key="3">
    <source>
        <dbReference type="ARBA" id="ARBA00022737"/>
    </source>
</evidence>
<evidence type="ECO:0000256" key="7">
    <source>
        <dbReference type="PROSITE-ProRule" id="PRU00023"/>
    </source>
</evidence>
<evidence type="ECO:0000313" key="12">
    <source>
        <dbReference type="Proteomes" id="UP000306102"/>
    </source>
</evidence>
<dbReference type="Pfam" id="PF12796">
    <property type="entry name" value="Ank_2"/>
    <property type="match status" value="1"/>
</dbReference>
<keyword evidence="2 8" id="KW-0812">Transmembrane</keyword>
<dbReference type="InterPro" id="IPR002110">
    <property type="entry name" value="Ankyrin_rpt"/>
</dbReference>
<dbReference type="PROSITE" id="PS50088">
    <property type="entry name" value="ANK_REPEAT"/>
    <property type="match status" value="2"/>
</dbReference>
<reference evidence="11 12" key="1">
    <citation type="journal article" date="2018" name="Proc. Natl. Acad. Sci. U.S.A.">
        <title>Draft genome sequence of Camellia sinensis var. sinensis provides insights into the evolution of the tea genome and tea quality.</title>
        <authorList>
            <person name="Wei C."/>
            <person name="Yang H."/>
            <person name="Wang S."/>
            <person name="Zhao J."/>
            <person name="Liu C."/>
            <person name="Gao L."/>
            <person name="Xia E."/>
            <person name="Lu Y."/>
            <person name="Tai Y."/>
            <person name="She G."/>
            <person name="Sun J."/>
            <person name="Cao H."/>
            <person name="Tong W."/>
            <person name="Gao Q."/>
            <person name="Li Y."/>
            <person name="Deng W."/>
            <person name="Jiang X."/>
            <person name="Wang W."/>
            <person name="Chen Q."/>
            <person name="Zhang S."/>
            <person name="Li H."/>
            <person name="Wu J."/>
            <person name="Wang P."/>
            <person name="Li P."/>
            <person name="Shi C."/>
            <person name="Zheng F."/>
            <person name="Jian J."/>
            <person name="Huang B."/>
            <person name="Shan D."/>
            <person name="Shi M."/>
            <person name="Fang C."/>
            <person name="Yue Y."/>
            <person name="Li F."/>
            <person name="Li D."/>
            <person name="Wei S."/>
            <person name="Han B."/>
            <person name="Jiang C."/>
            <person name="Yin Y."/>
            <person name="Xia T."/>
            <person name="Zhang Z."/>
            <person name="Bennetzen J.L."/>
            <person name="Zhao S."/>
            <person name="Wan X."/>
        </authorList>
    </citation>
    <scope>NUCLEOTIDE SEQUENCE [LARGE SCALE GENOMIC DNA]</scope>
    <source>
        <strain evidence="12">cv. Shuchazao</strain>
        <tissue evidence="11">Leaf</tissue>
    </source>
</reference>
<evidence type="ECO:0000313" key="11">
    <source>
        <dbReference type="EMBL" id="THG23814.1"/>
    </source>
</evidence>
<dbReference type="EMBL" id="SDRB02000132">
    <property type="protein sequence ID" value="THG23814.1"/>
    <property type="molecule type" value="Genomic_DNA"/>
</dbReference>
<feature type="transmembrane region" description="Helical" evidence="8">
    <location>
        <begin position="513"/>
        <end position="536"/>
    </location>
</feature>
<evidence type="ECO:0000256" key="6">
    <source>
        <dbReference type="ARBA" id="ARBA00023136"/>
    </source>
</evidence>
<dbReference type="AlphaFoldDB" id="A0A4S4F441"/>
<keyword evidence="3" id="KW-0677">Repeat</keyword>
<dbReference type="InterPro" id="IPR036770">
    <property type="entry name" value="Ankyrin_rpt-contain_sf"/>
</dbReference>
<comment type="subcellular location">
    <subcellularLocation>
        <location evidence="1">Membrane</location>
        <topology evidence="1">Multi-pass membrane protein</topology>
    </subcellularLocation>
</comment>
<keyword evidence="6 8" id="KW-0472">Membrane</keyword>
<evidence type="ECO:0000256" key="5">
    <source>
        <dbReference type="ARBA" id="ARBA00023043"/>
    </source>
</evidence>
<feature type="transmembrane region" description="Helical" evidence="8">
    <location>
        <begin position="198"/>
        <end position="222"/>
    </location>
</feature>
<dbReference type="Proteomes" id="UP000306102">
    <property type="component" value="Unassembled WGS sequence"/>
</dbReference>
<evidence type="ECO:0000256" key="2">
    <source>
        <dbReference type="ARBA" id="ARBA00022692"/>
    </source>
</evidence>
<feature type="repeat" description="ANK" evidence="7">
    <location>
        <begin position="316"/>
        <end position="338"/>
    </location>
</feature>
<dbReference type="InterPro" id="IPR026961">
    <property type="entry name" value="PGG_dom"/>
</dbReference>
<dbReference type="PANTHER" id="PTHR24186">
    <property type="entry name" value="PROTEIN PHOSPHATASE 1 REGULATORY SUBUNIT"/>
    <property type="match status" value="1"/>
</dbReference>
<sequence length="544" mass="59906">MDRKIWNALPFVVLCTLWKVRNECTLNETHPKWDNISELIKVNVALSIKYNCRESTKTLLDWNKDLAKEPDMYGWTPLHFAARFGHVERAKQLLDVDKSIAYVIADKDGKKTALHVAAMQNENKKAVKFILENSQLSSVINHKDIDGNNPLHLAATTLSNGQNRKKRGHSLAGFTMPGGYDGNQGPNQGMAILTRETAFQAFAVTNTIAMILSTSSIVTYFFGAPSKDRDKLLKHHNSTANLVMVATVAMVLAFITGTYVVLEHSRALAIAVCVTTPAYGGPGGTALHAAIISNNQGSTNTLLDSKKDLVKEPDMYGWTPLHYASRFGHVRRAKQLLQLDKYIAYVIADKDDKKTTLHAAATHGHVGVMEELIAKDTISTEQTGSINNRPIRVPTNITKSRETNLIVATLIATVTFTAGITMPGGYINDKKDPNQGMAILTRKAAFIAFVITDTIALTLSVFAVLTQLYTMTDHPILLKKQLGLAFAHTAYAMIAMWLAFITGTYAVLAPSSLSISVCVIPSILLFNYLFQIMCVLPKAKFEFY</sequence>
<keyword evidence="12" id="KW-1185">Reference proteome</keyword>
<accession>A0A4S4F441</accession>
<evidence type="ECO:0000259" key="10">
    <source>
        <dbReference type="Pfam" id="PF13962"/>
    </source>
</evidence>
<organism evidence="11 12">
    <name type="scientific">Camellia sinensis var. sinensis</name>
    <name type="common">China tea</name>
    <dbReference type="NCBI Taxonomy" id="542762"/>
    <lineage>
        <taxon>Eukaryota</taxon>
        <taxon>Viridiplantae</taxon>
        <taxon>Streptophyta</taxon>
        <taxon>Embryophyta</taxon>
        <taxon>Tracheophyta</taxon>
        <taxon>Spermatophyta</taxon>
        <taxon>Magnoliopsida</taxon>
        <taxon>eudicotyledons</taxon>
        <taxon>Gunneridae</taxon>
        <taxon>Pentapetalae</taxon>
        <taxon>asterids</taxon>
        <taxon>Ericales</taxon>
        <taxon>Theaceae</taxon>
        <taxon>Camellia</taxon>
    </lineage>
</organism>
<dbReference type="GO" id="GO:0005886">
    <property type="term" value="C:plasma membrane"/>
    <property type="evidence" value="ECO:0007669"/>
    <property type="project" value="TreeGrafter"/>
</dbReference>
<keyword evidence="9" id="KW-0732">Signal</keyword>
<gene>
    <name evidence="11" type="ORF">TEA_001610</name>
</gene>
<feature type="transmembrane region" description="Helical" evidence="8">
    <location>
        <begin position="405"/>
        <end position="426"/>
    </location>
</feature>
<dbReference type="PROSITE" id="PS50297">
    <property type="entry name" value="ANK_REP_REGION"/>
    <property type="match status" value="2"/>
</dbReference>
<dbReference type="SUPFAM" id="SSF48403">
    <property type="entry name" value="Ankyrin repeat"/>
    <property type="match status" value="2"/>
</dbReference>
<feature type="repeat" description="ANK" evidence="7">
    <location>
        <begin position="73"/>
        <end position="95"/>
    </location>
</feature>
<dbReference type="Gene3D" id="1.25.40.20">
    <property type="entry name" value="Ankyrin repeat-containing domain"/>
    <property type="match status" value="2"/>
</dbReference>
<dbReference type="Pfam" id="PF13962">
    <property type="entry name" value="PGG"/>
    <property type="match status" value="2"/>
</dbReference>
<dbReference type="STRING" id="542762.A0A4S4F441"/>
<proteinExistence type="predicted"/>
<feature type="transmembrane region" description="Helical" evidence="8">
    <location>
        <begin position="446"/>
        <end position="470"/>
    </location>
</feature>
<evidence type="ECO:0000256" key="9">
    <source>
        <dbReference type="SAM" id="SignalP"/>
    </source>
</evidence>
<dbReference type="PANTHER" id="PTHR24186:SF36">
    <property type="entry name" value="SERINE_THREONINE-PROTEIN PHOSPHATASE 6 REGULATORY ANKYRIN REPEAT SUBUNIT A-LIKE"/>
    <property type="match status" value="1"/>
</dbReference>
<feature type="transmembrane region" description="Helical" evidence="8">
    <location>
        <begin position="242"/>
        <end position="262"/>
    </location>
</feature>
<evidence type="ECO:0000256" key="1">
    <source>
        <dbReference type="ARBA" id="ARBA00004141"/>
    </source>
</evidence>
<feature type="transmembrane region" description="Helical" evidence="8">
    <location>
        <begin position="482"/>
        <end position="507"/>
    </location>
</feature>
<evidence type="ECO:0000256" key="8">
    <source>
        <dbReference type="SAM" id="Phobius"/>
    </source>
</evidence>
<feature type="domain" description="PGG" evidence="10">
    <location>
        <begin position="397"/>
        <end position="507"/>
    </location>
</feature>
<dbReference type="Pfam" id="PF00023">
    <property type="entry name" value="Ank"/>
    <property type="match status" value="1"/>
</dbReference>
<dbReference type="SMART" id="SM00248">
    <property type="entry name" value="ANK"/>
    <property type="match status" value="5"/>
</dbReference>